<dbReference type="GO" id="GO:0008239">
    <property type="term" value="F:dipeptidyl-peptidase activity"/>
    <property type="evidence" value="ECO:0007669"/>
    <property type="project" value="InterPro"/>
</dbReference>
<keyword evidence="1 3" id="KW-0378">Hydrolase</keyword>
<accession>A0A4P6JMD1</accession>
<dbReference type="Pfam" id="PF08530">
    <property type="entry name" value="PepX_C"/>
    <property type="match status" value="1"/>
</dbReference>
<dbReference type="Pfam" id="PF02129">
    <property type="entry name" value="Peptidase_S15"/>
    <property type="match status" value="1"/>
</dbReference>
<dbReference type="Gene3D" id="2.60.120.260">
    <property type="entry name" value="Galactose-binding domain-like"/>
    <property type="match status" value="1"/>
</dbReference>
<dbReference type="PANTHER" id="PTHR43056">
    <property type="entry name" value="PEPTIDASE S9 PROLYL OLIGOPEPTIDASE"/>
    <property type="match status" value="1"/>
</dbReference>
<dbReference type="Gene3D" id="1.10.3020.10">
    <property type="entry name" value="alpha-amino acid ester hydrolase ( Helical cap domain)"/>
    <property type="match status" value="1"/>
</dbReference>
<dbReference type="EMBL" id="CP035758">
    <property type="protein sequence ID" value="QBD76447.1"/>
    <property type="molecule type" value="Genomic_DNA"/>
</dbReference>
<protein>
    <submittedName>
        <fullName evidence="3">CocE/NonD family hydrolase</fullName>
    </submittedName>
</protein>
<dbReference type="Gene3D" id="3.40.50.1820">
    <property type="entry name" value="alpha/beta hydrolase"/>
    <property type="match status" value="1"/>
</dbReference>
<dbReference type="InterPro" id="IPR013736">
    <property type="entry name" value="Xaa-Pro_dipept_C"/>
</dbReference>
<evidence type="ECO:0000313" key="4">
    <source>
        <dbReference type="Proteomes" id="UP000290365"/>
    </source>
</evidence>
<dbReference type="Proteomes" id="UP000290365">
    <property type="component" value="Chromosome"/>
</dbReference>
<keyword evidence="4" id="KW-1185">Reference proteome</keyword>
<dbReference type="SUPFAM" id="SSF53474">
    <property type="entry name" value="alpha/beta-Hydrolases"/>
    <property type="match status" value="1"/>
</dbReference>
<dbReference type="InterPro" id="IPR000383">
    <property type="entry name" value="Xaa-Pro-like_dom"/>
</dbReference>
<dbReference type="SUPFAM" id="SSF49785">
    <property type="entry name" value="Galactose-binding domain-like"/>
    <property type="match status" value="1"/>
</dbReference>
<evidence type="ECO:0000256" key="1">
    <source>
        <dbReference type="ARBA" id="ARBA00022801"/>
    </source>
</evidence>
<dbReference type="InterPro" id="IPR050585">
    <property type="entry name" value="Xaa-Pro_dipeptidyl-ppase/CocE"/>
</dbReference>
<name>A0A4P6JMD1_KTERU</name>
<dbReference type="SMART" id="SM00939">
    <property type="entry name" value="PepX_C"/>
    <property type="match status" value="1"/>
</dbReference>
<dbReference type="InterPro" id="IPR029058">
    <property type="entry name" value="AB_hydrolase_fold"/>
</dbReference>
<dbReference type="NCBIfam" id="TIGR00976">
    <property type="entry name" value="CocE_NonD"/>
    <property type="match status" value="1"/>
</dbReference>
<feature type="domain" description="Xaa-Pro dipeptidyl-peptidase C-terminal" evidence="2">
    <location>
        <begin position="319"/>
        <end position="577"/>
    </location>
</feature>
<proteinExistence type="predicted"/>
<dbReference type="KEGG" id="kbs:EPA93_10665"/>
<dbReference type="AlphaFoldDB" id="A0A4P6JMD1"/>
<dbReference type="OrthoDB" id="319764at2"/>
<sequence length="584" mass="66190">MEIIPEQGVITEKNIMVPMRDGVRLATDVYRPDNEEAVPTLLTRLPYDKGNLYFLILNFDAAWALQNGYAIVVQDTRGRFASEGTFSPGEHEATDGFDTLAWIASQPWSNGKVGMFGESYQALTQWQTAVEQPTALRTIAPMHAPFNLTYFYQNGAFLLGLFLWWAFHDGALAEVQRRLPQGRATEADVQGIMQALNSMQQQYEHLPLADMPLLRDTAPYYQDWLTSVSKAAKNQSTQPKSYQDITVPTLNIGGWFDPFFTHVIKHYQRMKQEGGSALARQQARLIIGPWAHIDFPENFPERHYGPKASVFANLPALQQRWFEHWLKGIENGVEQEKPVSIFVMGADNWRDEDAWPLPDTRYRPFYLHSQGRANRATGDGFLSISAPLEEPADVYCYDPRNPVPTVGGAVLIQETTKSPFNWGPRDQQDVEKRADVLCYTSEALRQPVEVTGPLELILYISSSARDTDFTGKLVDVYPDGRAEILTDGILRARYRESLAAPVLMEPGQIYELHLDLGATSNLFKEGHRIRLEVSSSNFPRFDRNTNTGGNIYMESTENLVQATNYVYHDQHHASHLLLPMIERT</sequence>
<dbReference type="PANTHER" id="PTHR43056:SF10">
    <property type="entry name" value="COCE_NOND FAMILY, PUTATIVE (AFU_ORTHOLOGUE AFUA_7G00600)-RELATED"/>
    <property type="match status" value="1"/>
</dbReference>
<dbReference type="RefSeq" id="WP_129887241.1">
    <property type="nucleotide sequence ID" value="NZ_CP035758.1"/>
</dbReference>
<evidence type="ECO:0000313" key="3">
    <source>
        <dbReference type="EMBL" id="QBD76447.1"/>
    </source>
</evidence>
<gene>
    <name evidence="3" type="ORF">EPA93_10665</name>
</gene>
<dbReference type="InterPro" id="IPR005674">
    <property type="entry name" value="CocE/Ser_esterase"/>
</dbReference>
<reference evidence="3 4" key="1">
    <citation type="submission" date="2019-01" db="EMBL/GenBank/DDBJ databases">
        <title>Ktedonosporobacter rubrisoli SCAWS-G2.</title>
        <authorList>
            <person name="Huang Y."/>
            <person name="Yan B."/>
        </authorList>
    </citation>
    <scope>NUCLEOTIDE SEQUENCE [LARGE SCALE GENOMIC DNA]</scope>
    <source>
        <strain evidence="3 4">SCAWS-G2</strain>
    </source>
</reference>
<organism evidence="3 4">
    <name type="scientific">Ktedonosporobacter rubrisoli</name>
    <dbReference type="NCBI Taxonomy" id="2509675"/>
    <lineage>
        <taxon>Bacteria</taxon>
        <taxon>Bacillati</taxon>
        <taxon>Chloroflexota</taxon>
        <taxon>Ktedonobacteria</taxon>
        <taxon>Ktedonobacterales</taxon>
        <taxon>Ktedonosporobacteraceae</taxon>
        <taxon>Ktedonosporobacter</taxon>
    </lineage>
</organism>
<evidence type="ECO:0000259" key="2">
    <source>
        <dbReference type="SMART" id="SM00939"/>
    </source>
</evidence>
<dbReference type="InterPro" id="IPR008979">
    <property type="entry name" value="Galactose-bd-like_sf"/>
</dbReference>